<dbReference type="Proteomes" id="UP001201020">
    <property type="component" value="Chromosome"/>
</dbReference>
<organism evidence="1">
    <name type="scientific">Candidatus Heimdallarchaeum aukensis</name>
    <dbReference type="NCBI Taxonomy" id="2876573"/>
    <lineage>
        <taxon>Archaea</taxon>
        <taxon>Promethearchaeati</taxon>
        <taxon>Candidatus Heimdallarchaeota</taxon>
        <taxon>Candidatus Heimdallarchaeia (ex Rinke et al. 2021) (nom. nud.)</taxon>
        <taxon>Candidatus Heimdallarchaeales</taxon>
        <taxon>Candidatus Heimdallarchaeaceae</taxon>
        <taxon>Candidatus Heimdallarchaeum</taxon>
    </lineage>
</organism>
<proteinExistence type="predicted"/>
<protein>
    <submittedName>
        <fullName evidence="1">Uncharacterized protein</fullName>
    </submittedName>
</protein>
<reference evidence="1" key="1">
    <citation type="journal article" date="2022" name="Nat. Microbiol.">
        <title>Unique mobile elements and scalable gene flow at the prokaryote-eukaryote boundary revealed by circularized Asgard archaea genomes.</title>
        <authorList>
            <person name="Wu F."/>
            <person name="Speth D.R."/>
            <person name="Philosof A."/>
            <person name="Cremiere A."/>
            <person name="Narayanan A."/>
            <person name="Barco R.A."/>
            <person name="Connon S.A."/>
            <person name="Amend J.P."/>
            <person name="Antoshechkin I.A."/>
            <person name="Orphan V.J."/>
        </authorList>
    </citation>
    <scope>NUCLEOTIDE SEQUENCE</scope>
    <source>
        <strain evidence="1">PM71</strain>
    </source>
</reference>
<evidence type="ECO:0000313" key="1">
    <source>
        <dbReference type="EMBL" id="UJG41695.1"/>
    </source>
</evidence>
<gene>
    <name evidence="1" type="ORF">K9W45_04325</name>
</gene>
<sequence>MVRRTMLERAKAIFEFIKKVDEPFPKSKLQKIGLNPETAEKWLELIIYIQRQPRIRLVKTKNTTIIEKTEKGYHVMSREVFMDPTRSYKERFYALQDYLSALITTEKLEKEQK</sequence>
<name>A0A9Y1FLT2_9ARCH</name>
<accession>A0A9Y1FLT2</accession>
<dbReference type="AlphaFoldDB" id="A0A9Y1FLT2"/>
<dbReference type="EMBL" id="CP084166">
    <property type="protein sequence ID" value="UJG41695.1"/>
    <property type="molecule type" value="Genomic_DNA"/>
</dbReference>